<name>A0A248THJ6_9BACI</name>
<organism evidence="1 2">
    <name type="scientific">Cytobacillus kochii</name>
    <dbReference type="NCBI Taxonomy" id="859143"/>
    <lineage>
        <taxon>Bacteria</taxon>
        <taxon>Bacillati</taxon>
        <taxon>Bacillota</taxon>
        <taxon>Bacilli</taxon>
        <taxon>Bacillales</taxon>
        <taxon>Bacillaceae</taxon>
        <taxon>Cytobacillus</taxon>
    </lineage>
</organism>
<dbReference type="RefSeq" id="WP_095371174.1">
    <property type="nucleotide sequence ID" value="NZ_CP022983.1"/>
</dbReference>
<proteinExistence type="predicted"/>
<gene>
    <name evidence="1" type="ORF">CKF48_09855</name>
</gene>
<dbReference type="Proteomes" id="UP000215137">
    <property type="component" value="Chromosome"/>
</dbReference>
<evidence type="ECO:0000313" key="2">
    <source>
        <dbReference type="Proteomes" id="UP000215137"/>
    </source>
</evidence>
<protein>
    <submittedName>
        <fullName evidence="1">Uncharacterized protein</fullName>
    </submittedName>
</protein>
<reference evidence="1 2" key="1">
    <citation type="submission" date="2017-08" db="EMBL/GenBank/DDBJ databases">
        <title>Complete Genome Sequence of Bacillus kochii Oregon-R-modENCODE STRAIN BDGP4, isolated from Drosophila melanogaster gut.</title>
        <authorList>
            <person name="Wan K.H."/>
            <person name="Yu C."/>
            <person name="Park S."/>
            <person name="Hammonds A.S."/>
            <person name="Booth B.W."/>
            <person name="Celniker S.E."/>
        </authorList>
    </citation>
    <scope>NUCLEOTIDE SEQUENCE [LARGE SCALE GENOMIC DNA]</scope>
    <source>
        <strain evidence="1 2">BDGP4</strain>
    </source>
</reference>
<evidence type="ECO:0000313" key="1">
    <source>
        <dbReference type="EMBL" id="ASV67599.1"/>
    </source>
</evidence>
<dbReference type="KEGG" id="bko:CKF48_09855"/>
<keyword evidence="2" id="KW-1185">Reference proteome</keyword>
<dbReference type="OrthoDB" id="2920556at2"/>
<dbReference type="AlphaFoldDB" id="A0A248THJ6"/>
<sequence length="70" mass="8346">MQDIIIRRARKYEAEKAIQDHVKRGCEIIFPLTEFSKQGKTFDRDSYNRHVFAGHNYSSVWMSKLRRVEG</sequence>
<dbReference type="EMBL" id="CP022983">
    <property type="protein sequence ID" value="ASV67599.1"/>
    <property type="molecule type" value="Genomic_DNA"/>
</dbReference>
<accession>A0A248THJ6</accession>